<dbReference type="Proteomes" id="UP001158067">
    <property type="component" value="Unassembled WGS sequence"/>
</dbReference>
<protein>
    <submittedName>
        <fullName evidence="1">Uncharacterized protein</fullName>
    </submittedName>
</protein>
<comment type="caution">
    <text evidence="1">The sequence shown here is derived from an EMBL/GenBank/DDBJ whole genome shotgun (WGS) entry which is preliminary data.</text>
</comment>
<name>A0ABY1PT64_9BACT</name>
<reference evidence="1 2" key="1">
    <citation type="submission" date="2017-05" db="EMBL/GenBank/DDBJ databases">
        <authorList>
            <person name="Varghese N."/>
            <person name="Submissions S."/>
        </authorList>
    </citation>
    <scope>NUCLEOTIDE SEQUENCE [LARGE SCALE GENOMIC DNA]</scope>
    <source>
        <strain evidence="1 2">DSM 25457</strain>
    </source>
</reference>
<evidence type="ECO:0000313" key="2">
    <source>
        <dbReference type="Proteomes" id="UP001158067"/>
    </source>
</evidence>
<proteinExistence type="predicted"/>
<sequence length="218" mass="25180">MIELPDWCDDCSVRQLLFSELSGYLDDLTRLASISTHNATTAKNEGFCREEPSVKTPRLVRRWANEDTELSEAIRDCKPYRMITELIGGSVIADPVRDCVLLEKCARSTSKLHNVVSDRLEYLEKEIRRDAELLDAVLCLLTGGEQNVFRCLLKNKPGISYDTLRDLRGTWKTERPEDEAIRRRLHRMNTKLSSSRCEIKYGESFVSRRAKLINHKKF</sequence>
<keyword evidence="2" id="KW-1185">Reference proteome</keyword>
<dbReference type="EMBL" id="FXUG01000001">
    <property type="protein sequence ID" value="SMP41613.1"/>
    <property type="molecule type" value="Genomic_DNA"/>
</dbReference>
<evidence type="ECO:0000313" key="1">
    <source>
        <dbReference type="EMBL" id="SMP41613.1"/>
    </source>
</evidence>
<organism evidence="1 2">
    <name type="scientific">Neorhodopirellula lusitana</name>
    <dbReference type="NCBI Taxonomy" id="445327"/>
    <lineage>
        <taxon>Bacteria</taxon>
        <taxon>Pseudomonadati</taxon>
        <taxon>Planctomycetota</taxon>
        <taxon>Planctomycetia</taxon>
        <taxon>Pirellulales</taxon>
        <taxon>Pirellulaceae</taxon>
        <taxon>Neorhodopirellula</taxon>
    </lineage>
</organism>
<accession>A0ABY1PT64</accession>
<gene>
    <name evidence="1" type="ORF">SAMN06265222_101625</name>
</gene>